<protein>
    <recommendedName>
        <fullName evidence="2">Xaa-Pro dipeptidyl-peptidase C-terminal domain-containing protein</fullName>
    </recommendedName>
</protein>
<dbReference type="PANTHER" id="PTHR43056">
    <property type="entry name" value="PEPTIDASE S9 PROLYL OLIGOPEPTIDASE"/>
    <property type="match status" value="1"/>
</dbReference>
<organism evidence="3 4">
    <name type="scientific">Exophiala sideris</name>
    <dbReference type="NCBI Taxonomy" id="1016849"/>
    <lineage>
        <taxon>Eukaryota</taxon>
        <taxon>Fungi</taxon>
        <taxon>Dikarya</taxon>
        <taxon>Ascomycota</taxon>
        <taxon>Pezizomycotina</taxon>
        <taxon>Eurotiomycetes</taxon>
        <taxon>Chaetothyriomycetidae</taxon>
        <taxon>Chaetothyriales</taxon>
        <taxon>Herpotrichiellaceae</taxon>
        <taxon>Exophiala</taxon>
    </lineage>
</organism>
<dbReference type="PANTHER" id="PTHR43056:SF10">
    <property type="entry name" value="COCE_NOND FAMILY, PUTATIVE (AFU_ORTHOLOGUE AFUA_7G00600)-RELATED"/>
    <property type="match status" value="1"/>
</dbReference>
<dbReference type="SUPFAM" id="SSF53474">
    <property type="entry name" value="alpha/beta-Hydrolases"/>
    <property type="match status" value="1"/>
</dbReference>
<proteinExistence type="predicted"/>
<reference evidence="3 4" key="1">
    <citation type="submission" date="2023-08" db="EMBL/GenBank/DDBJ databases">
        <title>Black Yeasts Isolated from many extreme environments.</title>
        <authorList>
            <person name="Coleine C."/>
            <person name="Stajich J.E."/>
            <person name="Selbmann L."/>
        </authorList>
    </citation>
    <scope>NUCLEOTIDE SEQUENCE [LARGE SCALE GENOMIC DNA]</scope>
    <source>
        <strain evidence="3 4">CCFEE 6328</strain>
    </source>
</reference>
<dbReference type="SUPFAM" id="SSF49785">
    <property type="entry name" value="Galactose-binding domain-like"/>
    <property type="match status" value="1"/>
</dbReference>
<dbReference type="InterPro" id="IPR029058">
    <property type="entry name" value="AB_hydrolase_fold"/>
</dbReference>
<dbReference type="Gene3D" id="2.60.120.260">
    <property type="entry name" value="Galactose-binding domain-like"/>
    <property type="match status" value="1"/>
</dbReference>
<dbReference type="Gene3D" id="3.40.50.1820">
    <property type="entry name" value="alpha/beta hydrolase"/>
    <property type="match status" value="1"/>
</dbReference>
<feature type="domain" description="Xaa-Pro dipeptidyl-peptidase C-terminal" evidence="2">
    <location>
        <begin position="288"/>
        <end position="536"/>
    </location>
</feature>
<dbReference type="InterPro" id="IPR050585">
    <property type="entry name" value="Xaa-Pro_dipeptidyl-ppase/CocE"/>
</dbReference>
<dbReference type="EMBL" id="JAVRRF010000008">
    <property type="protein sequence ID" value="KAK5062184.1"/>
    <property type="molecule type" value="Genomic_DNA"/>
</dbReference>
<dbReference type="InterPro" id="IPR000383">
    <property type="entry name" value="Xaa-Pro-like_dom"/>
</dbReference>
<evidence type="ECO:0000256" key="1">
    <source>
        <dbReference type="ARBA" id="ARBA00022801"/>
    </source>
</evidence>
<dbReference type="InterPro" id="IPR013736">
    <property type="entry name" value="Xaa-Pro_dipept_C"/>
</dbReference>
<keyword evidence="4" id="KW-1185">Reference proteome</keyword>
<sequence length="669" mass="74584">MVASQLPIRVDEHCPITLPDGIVLSAQIWRPEDASASQVPAILEYLPYRKRDYTAPRDALNHPYVAAHGYACVRVDMRGSGDSEGILLGEYLEQEQDDALAILQWIAAQDWCTGSIGMIGISWGGFNGLQVAARRPPELKAVISICSTDDRYADDIHYMGGCLLVDNFLWGATMFSMNPLPPDPLLVGEKWRDLWLARLEAGGLYMVDWHRHQRRDAFWKHASICEDYNAIQCPVYLVGGWMDPYTNTIFRNLQNLTCPKKGLVGPWAHKYPNFAEPGPQIGFLQESVRWWDKWLKGKETGIMDEPTLRCYMQDTAPPRTHYDFRPGHWVAESSWPSQGVASHGMGLAPGCLTKDMSTSSDHLVFCSPQTVGFASGRWCIFGLDADEPADQRQEAGGSLVFDSHTLTESMDLLGPVSLQLRVASDKPNAVLAAVLSEVLPDGSATRISRGLLNLTHRNSHADLEPLEPGRFYDVTVKLNELGQRIGLGSRIRLALSTSYFPMIWPAPEATTLTIDCAHCKLDLPMRSGNPLDSQLKPFEPAVNGPPLKTRFIRPAKSSNKVSQDLSSGVLTIHLEEDAGLWENERTGWRYGSDQTIICSVHSDDPLSARAEQRFRKEFGRDELDLSVVGWAKMSATRTDFELTAHLEAWEGKKQIFGKDYAFTVPRDGV</sequence>
<gene>
    <name evidence="3" type="ORF">LTR69_004542</name>
</gene>
<dbReference type="InterPro" id="IPR008979">
    <property type="entry name" value="Galactose-bd-like_sf"/>
</dbReference>
<accession>A0ABR0JE56</accession>
<dbReference type="NCBIfam" id="TIGR00976">
    <property type="entry name" value="CocE_NonD"/>
    <property type="match status" value="2"/>
</dbReference>
<dbReference type="Pfam" id="PF02129">
    <property type="entry name" value="Peptidase_S15"/>
    <property type="match status" value="1"/>
</dbReference>
<evidence type="ECO:0000259" key="2">
    <source>
        <dbReference type="SMART" id="SM00939"/>
    </source>
</evidence>
<dbReference type="InterPro" id="IPR005674">
    <property type="entry name" value="CocE/Ser_esterase"/>
</dbReference>
<name>A0ABR0JE56_9EURO</name>
<evidence type="ECO:0000313" key="4">
    <source>
        <dbReference type="Proteomes" id="UP001345691"/>
    </source>
</evidence>
<dbReference type="Pfam" id="PF08530">
    <property type="entry name" value="PepX_C"/>
    <property type="match status" value="1"/>
</dbReference>
<evidence type="ECO:0000313" key="3">
    <source>
        <dbReference type="EMBL" id="KAK5062184.1"/>
    </source>
</evidence>
<dbReference type="Proteomes" id="UP001345691">
    <property type="component" value="Unassembled WGS sequence"/>
</dbReference>
<dbReference type="SMART" id="SM00939">
    <property type="entry name" value="PepX_C"/>
    <property type="match status" value="1"/>
</dbReference>
<comment type="caution">
    <text evidence="3">The sequence shown here is derived from an EMBL/GenBank/DDBJ whole genome shotgun (WGS) entry which is preliminary data.</text>
</comment>
<keyword evidence="1" id="KW-0378">Hydrolase</keyword>